<accession>A0ABU2N2V9</accession>
<dbReference type="SUPFAM" id="SSF160631">
    <property type="entry name" value="SMI1/KNR4-like"/>
    <property type="match status" value="1"/>
</dbReference>
<proteinExistence type="predicted"/>
<name>A0ABU2N2V9_9ACTN</name>
<sequence length="149" mass="17191">MEERLACRLPEDYKQLVVTYGPGKFDEFLHVYQPGSQYREIDLVQQADVSVQTLRTLRAMGFTVPYNIDGTSEVLSFGRDDNGDIGFWRRRDPADPATWTLAVKDARADDWFEFEGTLTDSLHAVLSRRITVPLFPDDFPSDHPRFEPY</sequence>
<organism evidence="1 2">
    <name type="scientific">Streptomyces litchfieldiae</name>
    <dbReference type="NCBI Taxonomy" id="3075543"/>
    <lineage>
        <taxon>Bacteria</taxon>
        <taxon>Bacillati</taxon>
        <taxon>Actinomycetota</taxon>
        <taxon>Actinomycetes</taxon>
        <taxon>Kitasatosporales</taxon>
        <taxon>Streptomycetaceae</taxon>
        <taxon>Streptomyces</taxon>
    </lineage>
</organism>
<dbReference type="EMBL" id="JAVREL010000037">
    <property type="protein sequence ID" value="MDT0347639.1"/>
    <property type="molecule type" value="Genomic_DNA"/>
</dbReference>
<dbReference type="Proteomes" id="UP001183246">
    <property type="component" value="Unassembled WGS sequence"/>
</dbReference>
<keyword evidence="2" id="KW-1185">Reference proteome</keyword>
<comment type="caution">
    <text evidence="1">The sequence shown here is derived from an EMBL/GenBank/DDBJ whole genome shotgun (WGS) entry which is preliminary data.</text>
</comment>
<dbReference type="InterPro" id="IPR037883">
    <property type="entry name" value="Knr4/Smi1-like_sf"/>
</dbReference>
<reference evidence="2" key="1">
    <citation type="submission" date="2023-07" db="EMBL/GenBank/DDBJ databases">
        <title>30 novel species of actinomycetes from the DSMZ collection.</title>
        <authorList>
            <person name="Nouioui I."/>
        </authorList>
    </citation>
    <scope>NUCLEOTIDE SEQUENCE [LARGE SCALE GENOMIC DNA]</scope>
    <source>
        <strain evidence="2">DSM 44938</strain>
    </source>
</reference>
<gene>
    <name evidence="1" type="ORF">RM590_34510</name>
</gene>
<protein>
    <recommendedName>
        <fullName evidence="3">Knr4/Smi1-like domain-containing protein</fullName>
    </recommendedName>
</protein>
<dbReference type="RefSeq" id="WP_311708765.1">
    <property type="nucleotide sequence ID" value="NZ_JAVREL010000037.1"/>
</dbReference>
<evidence type="ECO:0008006" key="3">
    <source>
        <dbReference type="Google" id="ProtNLM"/>
    </source>
</evidence>
<evidence type="ECO:0000313" key="2">
    <source>
        <dbReference type="Proteomes" id="UP001183246"/>
    </source>
</evidence>
<evidence type="ECO:0000313" key="1">
    <source>
        <dbReference type="EMBL" id="MDT0347639.1"/>
    </source>
</evidence>